<dbReference type="Pfam" id="PF04519">
    <property type="entry name" value="Bactofilin"/>
    <property type="match status" value="1"/>
</dbReference>
<dbReference type="OrthoDB" id="9789407at2"/>
<dbReference type="PANTHER" id="PTHR35024">
    <property type="entry name" value="HYPOTHETICAL CYTOSOLIC PROTEIN"/>
    <property type="match status" value="1"/>
</dbReference>
<comment type="caution">
    <text evidence="3">The sequence shown here is derived from an EMBL/GenBank/DDBJ whole genome shotgun (WGS) entry which is preliminary data.</text>
</comment>
<dbReference type="EMBL" id="QRDZ01000011">
    <property type="protein sequence ID" value="RED76676.1"/>
    <property type="molecule type" value="Genomic_DNA"/>
</dbReference>
<feature type="compositionally biased region" description="Basic and acidic residues" evidence="2">
    <location>
        <begin position="131"/>
        <end position="144"/>
    </location>
</feature>
<dbReference type="AlphaFoldDB" id="A0A3D9JTB0"/>
<protein>
    <submittedName>
        <fullName evidence="3">Cytoskeletal protein CcmA (Bactofilin family)</fullName>
    </submittedName>
</protein>
<evidence type="ECO:0000256" key="2">
    <source>
        <dbReference type="SAM" id="MobiDB-lite"/>
    </source>
</evidence>
<keyword evidence="4" id="KW-1185">Reference proteome</keyword>
<reference evidence="3 4" key="1">
    <citation type="submission" date="2018-07" db="EMBL/GenBank/DDBJ databases">
        <title>Genomic Encyclopedia of Type Strains, Phase III (KMG-III): the genomes of soil and plant-associated and newly described type strains.</title>
        <authorList>
            <person name="Whitman W."/>
        </authorList>
    </citation>
    <scope>NUCLEOTIDE SEQUENCE [LARGE SCALE GENOMIC DNA]</scope>
    <source>
        <strain evidence="3 4">CECT 7287</strain>
    </source>
</reference>
<comment type="similarity">
    <text evidence="1">Belongs to the bactofilin family.</text>
</comment>
<feature type="compositionally biased region" description="Low complexity" evidence="2">
    <location>
        <begin position="115"/>
        <end position="130"/>
    </location>
</feature>
<gene>
    <name evidence="3" type="ORF">DFP98_11160</name>
</gene>
<evidence type="ECO:0000313" key="4">
    <source>
        <dbReference type="Proteomes" id="UP000256977"/>
    </source>
</evidence>
<dbReference type="Proteomes" id="UP000256977">
    <property type="component" value="Unassembled WGS sequence"/>
</dbReference>
<sequence>MFKAKKSKIDPNTTDTLIGEGTSFEGSIRSEGGLRVEGQIVGDIECAGDVTIGESGVARSRIQARNIIISGQVDGNVAATGKLTIKSTGKLHGNLSTPELSVESGGIFHGTSEMNAGTKAEAAEGNAAAGRKPDGEAKTAQKIG</sequence>
<evidence type="ECO:0000313" key="3">
    <source>
        <dbReference type="EMBL" id="RED76676.1"/>
    </source>
</evidence>
<feature type="region of interest" description="Disordered" evidence="2">
    <location>
        <begin position="89"/>
        <end position="144"/>
    </location>
</feature>
<evidence type="ECO:0000256" key="1">
    <source>
        <dbReference type="ARBA" id="ARBA00044755"/>
    </source>
</evidence>
<feature type="region of interest" description="Disordered" evidence="2">
    <location>
        <begin position="1"/>
        <end position="24"/>
    </location>
</feature>
<proteinExistence type="inferred from homology"/>
<name>A0A3D9JTB0_9BACL</name>
<dbReference type="InterPro" id="IPR007607">
    <property type="entry name" value="BacA/B"/>
</dbReference>
<dbReference type="PANTHER" id="PTHR35024:SF4">
    <property type="entry name" value="POLYMER-FORMING CYTOSKELETAL PROTEIN"/>
    <property type="match status" value="1"/>
</dbReference>
<organism evidence="3 4">
    <name type="scientific">Cohnella phaseoli</name>
    <dbReference type="NCBI Taxonomy" id="456490"/>
    <lineage>
        <taxon>Bacteria</taxon>
        <taxon>Bacillati</taxon>
        <taxon>Bacillota</taxon>
        <taxon>Bacilli</taxon>
        <taxon>Bacillales</taxon>
        <taxon>Paenibacillaceae</taxon>
        <taxon>Cohnella</taxon>
    </lineage>
</organism>
<dbReference type="RefSeq" id="WP_116061479.1">
    <property type="nucleotide sequence ID" value="NZ_QRDZ01000011.1"/>
</dbReference>
<accession>A0A3D9JTB0</accession>